<evidence type="ECO:0000313" key="3">
    <source>
        <dbReference type="RefSeq" id="XP_041434456.1"/>
    </source>
</evidence>
<protein>
    <submittedName>
        <fullName evidence="3 4">DNA polymerase subunit gamma-2, mitochondrial</fullName>
    </submittedName>
</protein>
<reference evidence="3 4" key="1">
    <citation type="submission" date="2025-04" db="UniProtKB">
        <authorList>
            <consortium name="RefSeq"/>
        </authorList>
    </citation>
    <scope>IDENTIFICATION</scope>
    <source>
        <strain evidence="3 4">J_2021</strain>
        <tissue evidence="3 4">Erythrocytes</tissue>
    </source>
</reference>
<dbReference type="RefSeq" id="XP_041434457.1">
    <property type="nucleotide sequence ID" value="XM_041578523.1"/>
</dbReference>
<dbReference type="OrthoDB" id="57698at2759"/>
<name>A0A8J1LY86_XENLA</name>
<dbReference type="Pfam" id="PF03129">
    <property type="entry name" value="HGTP_anticodon"/>
    <property type="match status" value="1"/>
</dbReference>
<dbReference type="AlphaFoldDB" id="A0A8J1LY86"/>
<evidence type="ECO:0000313" key="4">
    <source>
        <dbReference type="RefSeq" id="XP_041434457.1"/>
    </source>
</evidence>
<dbReference type="KEGG" id="xla:108702233"/>
<accession>A0A8J1LY86</accession>
<sequence>MLRLGMHGSSHYGCTCYKILKLHPTLHGSLEQRYTKYDEMGVLFTVLVIESMLENGLIQVYSRDTTLKETIHVSKVKDFLVRYIAAAGNL</sequence>
<dbReference type="Proteomes" id="UP000186698">
    <property type="component" value="Chromosome 9_10S"/>
</dbReference>
<dbReference type="InterPro" id="IPR004154">
    <property type="entry name" value="Anticodon-bd"/>
</dbReference>
<dbReference type="SUPFAM" id="SSF52954">
    <property type="entry name" value="Class II aaRS ABD-related"/>
    <property type="match status" value="1"/>
</dbReference>
<dbReference type="CTD" id="108702233"/>
<dbReference type="RefSeq" id="XP_041434456.1">
    <property type="nucleotide sequence ID" value="XM_041578522.1"/>
</dbReference>
<gene>
    <name evidence="3 4" type="primary">LOC108702233</name>
</gene>
<dbReference type="Gene3D" id="3.40.50.800">
    <property type="entry name" value="Anticodon-binding domain"/>
    <property type="match status" value="1"/>
</dbReference>
<evidence type="ECO:0000313" key="2">
    <source>
        <dbReference type="Proteomes" id="UP000186698"/>
    </source>
</evidence>
<evidence type="ECO:0000259" key="1">
    <source>
        <dbReference type="Pfam" id="PF03129"/>
    </source>
</evidence>
<feature type="domain" description="Anticodon-binding" evidence="1">
    <location>
        <begin position="28"/>
        <end position="81"/>
    </location>
</feature>
<keyword evidence="2" id="KW-1185">Reference proteome</keyword>
<organism evidence="2 4">
    <name type="scientific">Xenopus laevis</name>
    <name type="common">African clawed frog</name>
    <dbReference type="NCBI Taxonomy" id="8355"/>
    <lineage>
        <taxon>Eukaryota</taxon>
        <taxon>Metazoa</taxon>
        <taxon>Chordata</taxon>
        <taxon>Craniata</taxon>
        <taxon>Vertebrata</taxon>
        <taxon>Euteleostomi</taxon>
        <taxon>Amphibia</taxon>
        <taxon>Batrachia</taxon>
        <taxon>Anura</taxon>
        <taxon>Pipoidea</taxon>
        <taxon>Pipidae</taxon>
        <taxon>Xenopodinae</taxon>
        <taxon>Xenopus</taxon>
        <taxon>Xenopus</taxon>
    </lineage>
</organism>
<dbReference type="GeneID" id="108702233"/>
<proteinExistence type="predicted"/>
<dbReference type="InterPro" id="IPR036621">
    <property type="entry name" value="Anticodon-bd_dom_sf"/>
</dbReference>